<feature type="compositionally biased region" description="Basic and acidic residues" evidence="1">
    <location>
        <begin position="22"/>
        <end position="41"/>
    </location>
</feature>
<keyword evidence="2" id="KW-0614">Plasmid</keyword>
<evidence type="ECO:0000313" key="2">
    <source>
        <dbReference type="EMBL" id="AXJ99338.1"/>
    </source>
</evidence>
<geneLocation type="plasmid" evidence="2">
    <name>pCTXM-2248</name>
</geneLocation>
<accession>A0A345X085</accession>
<reference evidence="2" key="1">
    <citation type="submission" date="2018-01" db="EMBL/GenBank/DDBJ databases">
        <title>Complete Sequence of plasmid pCTXM-2248.</title>
        <authorList>
            <person name="Li M."/>
            <person name="Li F."/>
            <person name="Tong Y."/>
        </authorList>
    </citation>
    <scope>NUCLEOTIDE SEQUENCE</scope>
    <source>
        <strain evidence="2">2248</strain>
        <plasmid evidence="2">pCTXM-2248</plasmid>
    </source>
</reference>
<proteinExistence type="predicted"/>
<name>A0A345X085_ECOLX</name>
<evidence type="ECO:0000256" key="1">
    <source>
        <dbReference type="SAM" id="MobiDB-lite"/>
    </source>
</evidence>
<organism evidence="2">
    <name type="scientific">Escherichia coli</name>
    <dbReference type="NCBI Taxonomy" id="562"/>
    <lineage>
        <taxon>Bacteria</taxon>
        <taxon>Pseudomonadati</taxon>
        <taxon>Pseudomonadota</taxon>
        <taxon>Gammaproteobacteria</taxon>
        <taxon>Enterobacterales</taxon>
        <taxon>Enterobacteriaceae</taxon>
        <taxon>Escherichia</taxon>
    </lineage>
</organism>
<dbReference type="AlphaFoldDB" id="A0A345X085"/>
<dbReference type="EMBL" id="MG836696">
    <property type="protein sequence ID" value="AXJ99338.1"/>
    <property type="molecule type" value="Genomic_DNA"/>
</dbReference>
<feature type="region of interest" description="Disordered" evidence="1">
    <location>
        <begin position="1"/>
        <end position="41"/>
    </location>
</feature>
<protein>
    <submittedName>
        <fullName evidence="2">Uncharacterized protein</fullName>
    </submittedName>
</protein>
<sequence>MTITQQVVQKGIEKGISARRSHVTERSERTGEEAKRNRSGR</sequence>